<organism evidence="2 3">
    <name type="scientific">Tetragenococcus solitarius</name>
    <dbReference type="NCBI Taxonomy" id="71453"/>
    <lineage>
        <taxon>Bacteria</taxon>
        <taxon>Bacillati</taxon>
        <taxon>Bacillota</taxon>
        <taxon>Bacilli</taxon>
        <taxon>Lactobacillales</taxon>
        <taxon>Enterococcaceae</taxon>
        <taxon>Tetragenococcus</taxon>
    </lineage>
</organism>
<name>A0ABP6KNP0_9ENTE</name>
<dbReference type="PANTHER" id="PTHR40398:SF1">
    <property type="entry name" value="PTS SYSTEM GLUCITOL_SORBITOL-SPECIFIC EIIA COMPONENT"/>
    <property type="match status" value="1"/>
</dbReference>
<comment type="caution">
    <text evidence="1">Lacks conserved residue(s) required for the propagation of feature annotation.</text>
</comment>
<proteinExistence type="predicted"/>
<evidence type="ECO:0000313" key="3">
    <source>
        <dbReference type="Proteomes" id="UP001501577"/>
    </source>
</evidence>
<dbReference type="InterPro" id="IPR036665">
    <property type="entry name" value="PTS_IIA_glucitol/sorbitol_sf"/>
</dbReference>
<dbReference type="Gene3D" id="2.40.33.40">
    <property type="entry name" value="Phosphotransferase system, glucitol/sorbitol-specific IIA component"/>
    <property type="match status" value="1"/>
</dbReference>
<dbReference type="RefSeq" id="WP_068709737.1">
    <property type="nucleotide sequence ID" value="NZ_BAAAXQ010000024.1"/>
</dbReference>
<dbReference type="Pfam" id="PF03829">
    <property type="entry name" value="PTSIIA_gutA"/>
    <property type="match status" value="1"/>
</dbReference>
<accession>A0ABP6KNP0</accession>
<dbReference type="Proteomes" id="UP001501577">
    <property type="component" value="Unassembled WGS sequence"/>
</dbReference>
<comment type="caution">
    <text evidence="2">The sequence shown here is derived from an EMBL/GenBank/DDBJ whole genome shotgun (WGS) entry which is preliminary data.</text>
</comment>
<keyword evidence="3" id="KW-1185">Reference proteome</keyword>
<evidence type="ECO:0000256" key="1">
    <source>
        <dbReference type="PROSITE-ProRule" id="PRU00420"/>
    </source>
</evidence>
<reference evidence="3" key="1">
    <citation type="journal article" date="2019" name="Int. J. Syst. Evol. Microbiol.">
        <title>The Global Catalogue of Microorganisms (GCM) 10K type strain sequencing project: providing services to taxonomists for standard genome sequencing and annotation.</title>
        <authorList>
            <consortium name="The Broad Institute Genomics Platform"/>
            <consortium name="The Broad Institute Genome Sequencing Center for Infectious Disease"/>
            <person name="Wu L."/>
            <person name="Ma J."/>
        </authorList>
    </citation>
    <scope>NUCLEOTIDE SEQUENCE [LARGE SCALE GENOMIC DNA]</scope>
    <source>
        <strain evidence="3">JCM 8736</strain>
    </source>
</reference>
<evidence type="ECO:0000313" key="2">
    <source>
        <dbReference type="EMBL" id="GAA3014253.1"/>
    </source>
</evidence>
<sequence length="123" mass="13535">MTIVFQTKVDKVGPFSGKFFNEGLLILFSSKDVMSEIKNYSVLTSGNNLMANIQAGQILNIGEIGFKIVAVGKIVQENLKNLGHVTVNTNNTPEEMLPGTIYVENKQLPEIKEGDNITITTEF</sequence>
<gene>
    <name evidence="2" type="ORF">GCM10019998_07850</name>
</gene>
<dbReference type="PROSITE" id="PS51097">
    <property type="entry name" value="PTS_EIIA_TYPE_5"/>
    <property type="match status" value="1"/>
</dbReference>
<dbReference type="EMBL" id="BAAAXQ010000024">
    <property type="protein sequence ID" value="GAA3014253.1"/>
    <property type="molecule type" value="Genomic_DNA"/>
</dbReference>
<dbReference type="PANTHER" id="PTHR40398">
    <property type="entry name" value="PTS SYSTEM GLUCITOL/SORBITOL-SPECIFIC EIIA COMPONENT"/>
    <property type="match status" value="1"/>
</dbReference>
<dbReference type="SUPFAM" id="SSF141530">
    <property type="entry name" value="PTSIIA/GutA-like"/>
    <property type="match status" value="1"/>
</dbReference>
<dbReference type="InterPro" id="IPR004716">
    <property type="entry name" value="PTS_IIA_glucitol/sorbitol-sp"/>
</dbReference>
<protein>
    <submittedName>
        <fullName evidence="2">PTS glucitol/sorbitol transporter subunit IIA</fullName>
    </submittedName>
</protein>